<keyword evidence="2" id="KW-1185">Reference proteome</keyword>
<evidence type="ECO:0000313" key="1">
    <source>
        <dbReference type="EMBL" id="MCH87008.1"/>
    </source>
</evidence>
<dbReference type="Proteomes" id="UP000265520">
    <property type="component" value="Unassembled WGS sequence"/>
</dbReference>
<accession>A0A392MJW1</accession>
<dbReference type="AlphaFoldDB" id="A0A392MJW1"/>
<reference evidence="1 2" key="1">
    <citation type="journal article" date="2018" name="Front. Plant Sci.">
        <title>Red Clover (Trifolium pratense) and Zigzag Clover (T. medium) - A Picture of Genomic Similarities and Differences.</title>
        <authorList>
            <person name="Dluhosova J."/>
            <person name="Istvanek J."/>
            <person name="Nedelnik J."/>
            <person name="Repkova J."/>
        </authorList>
    </citation>
    <scope>NUCLEOTIDE SEQUENCE [LARGE SCALE GENOMIC DNA]</scope>
    <source>
        <strain evidence="2">cv. 10/8</strain>
        <tissue evidence="1">Leaf</tissue>
    </source>
</reference>
<proteinExistence type="predicted"/>
<comment type="caution">
    <text evidence="1">The sequence shown here is derived from an EMBL/GenBank/DDBJ whole genome shotgun (WGS) entry which is preliminary data.</text>
</comment>
<name>A0A392MJW1_9FABA</name>
<sequence>MNRKSLQQHDIFGYSATWREEDNLVKLVVSVLGNYGQDSLGYGRDNIEEGHNKMDINIKQCLRKVADGHFTVDVKVLRSSRVAPYNEDTMKVLGDKHPYMSPPSVSTTMFDEALLVVEVDISSAFNRSLKGHHVV</sequence>
<protein>
    <submittedName>
        <fullName evidence="1">Uncharacterized protein</fullName>
    </submittedName>
</protein>
<dbReference type="EMBL" id="LXQA010011348">
    <property type="protein sequence ID" value="MCH87008.1"/>
    <property type="molecule type" value="Genomic_DNA"/>
</dbReference>
<organism evidence="1 2">
    <name type="scientific">Trifolium medium</name>
    <dbReference type="NCBI Taxonomy" id="97028"/>
    <lineage>
        <taxon>Eukaryota</taxon>
        <taxon>Viridiplantae</taxon>
        <taxon>Streptophyta</taxon>
        <taxon>Embryophyta</taxon>
        <taxon>Tracheophyta</taxon>
        <taxon>Spermatophyta</taxon>
        <taxon>Magnoliopsida</taxon>
        <taxon>eudicotyledons</taxon>
        <taxon>Gunneridae</taxon>
        <taxon>Pentapetalae</taxon>
        <taxon>rosids</taxon>
        <taxon>fabids</taxon>
        <taxon>Fabales</taxon>
        <taxon>Fabaceae</taxon>
        <taxon>Papilionoideae</taxon>
        <taxon>50 kb inversion clade</taxon>
        <taxon>NPAAA clade</taxon>
        <taxon>Hologalegina</taxon>
        <taxon>IRL clade</taxon>
        <taxon>Trifolieae</taxon>
        <taxon>Trifolium</taxon>
    </lineage>
</organism>
<gene>
    <name evidence="1" type="ORF">A2U01_0007872</name>
</gene>
<evidence type="ECO:0000313" key="2">
    <source>
        <dbReference type="Proteomes" id="UP000265520"/>
    </source>
</evidence>